<dbReference type="OrthoDB" id="957526at2"/>
<gene>
    <name evidence="2" type="ORF">CLV98_12331</name>
</gene>
<feature type="transmembrane region" description="Helical" evidence="1">
    <location>
        <begin position="116"/>
        <end position="136"/>
    </location>
</feature>
<dbReference type="Proteomes" id="UP000245880">
    <property type="component" value="Unassembled WGS sequence"/>
</dbReference>
<protein>
    <recommendedName>
        <fullName evidence="4">DUF4134 domain-containing protein</fullName>
    </recommendedName>
</protein>
<reference evidence="2 3" key="1">
    <citation type="submission" date="2018-03" db="EMBL/GenBank/DDBJ databases">
        <title>Genomic Encyclopedia of Archaeal and Bacterial Type Strains, Phase II (KMG-II): from individual species to whole genera.</title>
        <authorList>
            <person name="Goeker M."/>
        </authorList>
    </citation>
    <scope>NUCLEOTIDE SEQUENCE [LARGE SCALE GENOMIC DNA]</scope>
    <source>
        <strain evidence="2 3">DSM 100346</strain>
    </source>
</reference>
<evidence type="ECO:0000256" key="1">
    <source>
        <dbReference type="SAM" id="Phobius"/>
    </source>
</evidence>
<keyword evidence="1" id="KW-0472">Membrane</keyword>
<dbReference type="AlphaFoldDB" id="A0A316ATD8"/>
<dbReference type="EMBL" id="QGDT01000023">
    <property type="protein sequence ID" value="PWJ53417.1"/>
    <property type="molecule type" value="Genomic_DNA"/>
</dbReference>
<feature type="transmembrane region" description="Helical" evidence="1">
    <location>
        <begin position="12"/>
        <end position="29"/>
    </location>
</feature>
<proteinExistence type="predicted"/>
<keyword evidence="1" id="KW-0812">Transmembrane</keyword>
<evidence type="ECO:0000313" key="3">
    <source>
        <dbReference type="Proteomes" id="UP000245880"/>
    </source>
</evidence>
<accession>A0A316ATD8</accession>
<comment type="caution">
    <text evidence="2">The sequence shown here is derived from an EMBL/GenBank/DDBJ whole genome shotgun (WGS) entry which is preliminary data.</text>
</comment>
<name>A0A316ATD8_9BACT</name>
<keyword evidence="3" id="KW-1185">Reference proteome</keyword>
<keyword evidence="1" id="KW-1133">Transmembrane helix</keyword>
<evidence type="ECO:0008006" key="4">
    <source>
        <dbReference type="Google" id="ProtNLM"/>
    </source>
</evidence>
<organism evidence="2 3">
    <name type="scientific">Dyadobacter jejuensis</name>
    <dbReference type="NCBI Taxonomy" id="1082580"/>
    <lineage>
        <taxon>Bacteria</taxon>
        <taxon>Pseudomonadati</taxon>
        <taxon>Bacteroidota</taxon>
        <taxon>Cytophagia</taxon>
        <taxon>Cytophagales</taxon>
        <taxon>Spirosomataceae</taxon>
        <taxon>Dyadobacter</taxon>
    </lineage>
</organism>
<dbReference type="RefSeq" id="WP_109678210.1">
    <property type="nucleotide sequence ID" value="NZ_QGDT01000023.1"/>
</dbReference>
<feature type="transmembrane region" description="Helical" evidence="1">
    <location>
        <begin position="83"/>
        <end position="104"/>
    </location>
</feature>
<evidence type="ECO:0000313" key="2">
    <source>
        <dbReference type="EMBL" id="PWJ53417.1"/>
    </source>
</evidence>
<feature type="transmembrane region" description="Helical" evidence="1">
    <location>
        <begin position="41"/>
        <end position="62"/>
    </location>
</feature>
<sequence length="137" mass="15442">MDQLYVIVRETATYGVGIAAIASGYRIYVKWNRGEPVISLILNWILSLIIAGVLFNMIYVIVLNGTFMSLEPLDQAIQMGKEMHSAAIVIGVAFAILAIIHIYYRYTSGDDVTELVYRWIASLFFLFTFGLIIELLI</sequence>